<proteinExistence type="predicted"/>
<dbReference type="CDD" id="cd13123">
    <property type="entry name" value="MATE_MurJ_like"/>
    <property type="match status" value="1"/>
</dbReference>
<dbReference type="STRING" id="1603886.GCA_001895165_00644"/>
<feature type="transmembrane region" description="Helical" evidence="9">
    <location>
        <begin position="470"/>
        <end position="488"/>
    </location>
</feature>
<evidence type="ECO:0000256" key="7">
    <source>
        <dbReference type="ARBA" id="ARBA00023136"/>
    </source>
</evidence>
<reference evidence="10 11" key="1">
    <citation type="journal article" date="2017" name="BMC Genomics">
        <title>Comparative genomic and phylogenomic analyses of the Bifidobacteriaceae family.</title>
        <authorList>
            <person name="Lugli G.A."/>
            <person name="Milani C."/>
            <person name="Turroni F."/>
            <person name="Duranti S."/>
            <person name="Mancabelli L."/>
            <person name="Mangifesta M."/>
            <person name="Ferrario C."/>
            <person name="Modesto M."/>
            <person name="Mattarelli P."/>
            <person name="Jiri K."/>
            <person name="van Sinderen D."/>
            <person name="Ventura M."/>
        </authorList>
    </citation>
    <scope>NUCLEOTIDE SEQUENCE [LARGE SCALE GENOMIC DNA]</scope>
    <source>
        <strain evidence="10 11">DSM 28807</strain>
    </source>
</reference>
<feature type="transmembrane region" description="Helical" evidence="9">
    <location>
        <begin position="508"/>
        <end position="532"/>
    </location>
</feature>
<dbReference type="GO" id="GO:0005886">
    <property type="term" value="C:plasma membrane"/>
    <property type="evidence" value="ECO:0007669"/>
    <property type="project" value="UniProtKB-SubCell"/>
</dbReference>
<feature type="transmembrane region" description="Helical" evidence="9">
    <location>
        <begin position="121"/>
        <end position="144"/>
    </location>
</feature>
<feature type="transmembrane region" description="Helical" evidence="9">
    <location>
        <begin position="229"/>
        <end position="251"/>
    </location>
</feature>
<comment type="subcellular location">
    <subcellularLocation>
        <location evidence="1">Cell membrane</location>
        <topology evidence="1">Multi-pass membrane protein</topology>
    </subcellularLocation>
</comment>
<dbReference type="Proteomes" id="UP000216352">
    <property type="component" value="Unassembled WGS sequence"/>
</dbReference>
<accession>A0A261FL75</accession>
<dbReference type="PANTHER" id="PTHR47019">
    <property type="entry name" value="LIPID II FLIPPASE MURJ"/>
    <property type="match status" value="1"/>
</dbReference>
<evidence type="ECO:0000256" key="4">
    <source>
        <dbReference type="ARBA" id="ARBA00022960"/>
    </source>
</evidence>
<evidence type="ECO:0000313" key="11">
    <source>
        <dbReference type="Proteomes" id="UP000216352"/>
    </source>
</evidence>
<feature type="transmembrane region" description="Helical" evidence="9">
    <location>
        <begin position="199"/>
        <end position="217"/>
    </location>
</feature>
<feature type="transmembrane region" description="Helical" evidence="9">
    <location>
        <begin position="53"/>
        <end position="75"/>
    </location>
</feature>
<dbReference type="OrthoDB" id="9786339at2"/>
<dbReference type="GO" id="GO:0009252">
    <property type="term" value="P:peptidoglycan biosynthetic process"/>
    <property type="evidence" value="ECO:0007669"/>
    <property type="project" value="UniProtKB-KW"/>
</dbReference>
<keyword evidence="4" id="KW-0133">Cell shape</keyword>
<dbReference type="GO" id="GO:0015648">
    <property type="term" value="F:lipid-linked peptidoglycan transporter activity"/>
    <property type="evidence" value="ECO:0007669"/>
    <property type="project" value="TreeGrafter"/>
</dbReference>
<dbReference type="EMBL" id="MWWX01000020">
    <property type="protein sequence ID" value="OZG59755.1"/>
    <property type="molecule type" value="Genomic_DNA"/>
</dbReference>
<feature type="transmembrane region" description="Helical" evidence="9">
    <location>
        <begin position="291"/>
        <end position="310"/>
    </location>
</feature>
<keyword evidence="5" id="KW-0573">Peptidoglycan synthesis</keyword>
<feature type="region of interest" description="Disordered" evidence="8">
    <location>
        <begin position="1136"/>
        <end position="1235"/>
    </location>
</feature>
<feature type="transmembrane region" description="Helical" evidence="9">
    <location>
        <begin position="87"/>
        <end position="109"/>
    </location>
</feature>
<feature type="compositionally biased region" description="Acidic residues" evidence="8">
    <location>
        <begin position="1191"/>
        <end position="1211"/>
    </location>
</feature>
<feature type="compositionally biased region" description="Basic and acidic residues" evidence="8">
    <location>
        <begin position="1223"/>
        <end position="1235"/>
    </location>
</feature>
<feature type="transmembrane region" description="Helical" evidence="9">
    <location>
        <begin position="1112"/>
        <end position="1133"/>
    </location>
</feature>
<keyword evidence="11" id="KW-1185">Reference proteome</keyword>
<keyword evidence="6 9" id="KW-1133">Transmembrane helix</keyword>
<evidence type="ECO:0000256" key="3">
    <source>
        <dbReference type="ARBA" id="ARBA00022692"/>
    </source>
</evidence>
<keyword evidence="2" id="KW-1003">Cell membrane</keyword>
<feature type="transmembrane region" description="Helical" evidence="9">
    <location>
        <begin position="402"/>
        <end position="423"/>
    </location>
</feature>
<evidence type="ECO:0000256" key="9">
    <source>
        <dbReference type="SAM" id="Phobius"/>
    </source>
</evidence>
<feature type="region of interest" description="Disordered" evidence="8">
    <location>
        <begin position="1033"/>
        <end position="1100"/>
    </location>
</feature>
<dbReference type="PANTHER" id="PTHR47019:SF1">
    <property type="entry name" value="LIPID II FLIPPASE MURJ"/>
    <property type="match status" value="1"/>
</dbReference>
<feature type="transmembrane region" description="Helical" evidence="9">
    <location>
        <begin position="429"/>
        <end position="450"/>
    </location>
</feature>
<dbReference type="GO" id="GO:0008360">
    <property type="term" value="P:regulation of cell shape"/>
    <property type="evidence" value="ECO:0007669"/>
    <property type="project" value="UniProtKB-KW"/>
</dbReference>
<dbReference type="Pfam" id="PF03023">
    <property type="entry name" value="MurJ"/>
    <property type="match status" value="1"/>
</dbReference>
<dbReference type="RefSeq" id="WP_072724450.1">
    <property type="nucleotide sequence ID" value="NZ_BDIS01000007.1"/>
</dbReference>
<feature type="region of interest" description="Disordered" evidence="8">
    <location>
        <begin position="553"/>
        <end position="645"/>
    </location>
</feature>
<protein>
    <submittedName>
        <fullName evidence="10">MviN-like protein</fullName>
    </submittedName>
</protein>
<evidence type="ECO:0000256" key="5">
    <source>
        <dbReference type="ARBA" id="ARBA00022984"/>
    </source>
</evidence>
<keyword evidence="3 9" id="KW-0812">Transmembrane</keyword>
<dbReference type="GO" id="GO:0034204">
    <property type="term" value="P:lipid translocation"/>
    <property type="evidence" value="ECO:0007669"/>
    <property type="project" value="TreeGrafter"/>
</dbReference>
<gene>
    <name evidence="10" type="ORF">BLEM_2230</name>
</gene>
<dbReference type="InterPro" id="IPR011009">
    <property type="entry name" value="Kinase-like_dom_sf"/>
</dbReference>
<feature type="transmembrane region" description="Helical" evidence="9">
    <location>
        <begin position="370"/>
        <end position="390"/>
    </location>
</feature>
<dbReference type="InterPro" id="IPR051050">
    <property type="entry name" value="Lipid_II_flippase_MurJ/MviN"/>
</dbReference>
<dbReference type="SUPFAM" id="SSF56112">
    <property type="entry name" value="Protein kinase-like (PK-like)"/>
    <property type="match status" value="1"/>
</dbReference>
<name>A0A261FL75_9BIFI</name>
<evidence type="ECO:0000256" key="2">
    <source>
        <dbReference type="ARBA" id="ARBA00022475"/>
    </source>
</evidence>
<feature type="compositionally biased region" description="Low complexity" evidence="8">
    <location>
        <begin position="1165"/>
        <end position="1190"/>
    </location>
</feature>
<dbReference type="InterPro" id="IPR004268">
    <property type="entry name" value="MurJ"/>
</dbReference>
<evidence type="ECO:0000256" key="8">
    <source>
        <dbReference type="SAM" id="MobiDB-lite"/>
    </source>
</evidence>
<keyword evidence="7 9" id="KW-0472">Membrane</keyword>
<organism evidence="10 11">
    <name type="scientific">Bifidobacterium lemurum</name>
    <dbReference type="NCBI Taxonomy" id="1603886"/>
    <lineage>
        <taxon>Bacteria</taxon>
        <taxon>Bacillati</taxon>
        <taxon>Actinomycetota</taxon>
        <taxon>Actinomycetes</taxon>
        <taxon>Bifidobacteriales</taxon>
        <taxon>Bifidobacteriaceae</taxon>
        <taxon>Bifidobacterium</taxon>
    </lineage>
</organism>
<feature type="compositionally biased region" description="Low complexity" evidence="8">
    <location>
        <begin position="580"/>
        <end position="608"/>
    </location>
</feature>
<comment type="caution">
    <text evidence="10">The sequence shown here is derived from an EMBL/GenBank/DDBJ whole genome shotgun (WGS) entry which is preliminary data.</text>
</comment>
<evidence type="ECO:0000256" key="6">
    <source>
        <dbReference type="ARBA" id="ARBA00022989"/>
    </source>
</evidence>
<evidence type="ECO:0000256" key="1">
    <source>
        <dbReference type="ARBA" id="ARBA00004651"/>
    </source>
</evidence>
<evidence type="ECO:0000313" key="10">
    <source>
        <dbReference type="EMBL" id="OZG59755.1"/>
    </source>
</evidence>
<feature type="transmembrane region" description="Helical" evidence="9">
    <location>
        <begin position="331"/>
        <end position="350"/>
    </location>
</feature>
<feature type="transmembrane region" description="Helical" evidence="9">
    <location>
        <begin position="156"/>
        <end position="179"/>
    </location>
</feature>
<sequence length="1346" mass="144068">MSSSVGRNSLIMASGTAASRVTGQLRTILLAAAMGTTGLAANAYQAGTMIPQAVFTLISGGIFNAVLVPQIVRTLKERDAEERLNKLITLAITLLLGITLLMAVATPLLTRLYVSGGEDMLALTTAFTLWCMPQIFFYGLYTVLGQILAAKNHFATYAWSSVGANVISCAGFTAFILLFGKANEQPLDFWTADKVTMTAGVWTLGVAFQALVLFIPLRRAGIRYRPSWGVHGIGLRAMGPVAAWSFAIVIVDQITTMVNTRIMSSAPAAAHEATGISLYDVAGNATYQNAFTIYILPYSLIAVSVSTAVFPKISAAIAERRLDSARTDLSYSLRSVGVLMLFFTTAFAVMPAPITLVLLPSISVKEALLIASPLMTLGFALPITGAFIIIQRTFYAFEDGRSPFLFQTLYSVIQLTIILLATTFVDPTRWVWCFALSVVISYLMAFPLLVIRLRKRFGGTMDGRRIAMTYGKAALAAAVAIVAGRLVSGPAQSLLGVRLNADDGTMNWFQAVGLCVLLTIVITVAYVGVLWLTRSEELLGIVDMVMGKLGRRRATGDVDDTASEAGEAAPNDDALSTDEAAPTVVPSTPVVPAATDGGNGDGDATPDTSHSGDLPPQTASPTAKMTPAMPQGPAEHHITESKNTMKPQLGDTIIGRYTLVSLLRDEPGVQAWRANDRMLAQDCQLFIVTDGTSLQAVNTIASGMAALQHRQYVRVLQLHQNIQSSLIVTKLDEGISLSDYMRLDRQPLSHAAIRSILGELIQAARPLVSAGVPAIRLTTDTVRLTSAGLQLADAPLAPMIADPSAALTASGEADSFDMTVTSATAIHQIAALLVAMLTRTPSDQCTAEMVRDLSWDIPGEFRLIVRRGLSTQDIDANELAMESFAELDALLGEWTPLHELDERDIVLPLSDSGCSIQQVPLKPVDPESIHELSESMISTERMPDLSIDTMSTSFGAADSDDSRPDVLAKPKAFAQNHGFSSWDFTLGTQETSDDWYPEFNDSTSPATVADGAQLTVPIAIGGMDDTALITPTSAVESTSRIPVIGEDGQPKPMVPMSTAQLELEEEQRRSQAAIATPTPPSFTPTQQPEQPDTPDDEPLADERLFGRLTTKLVVVIVCAVLIIAAAFLAVRALQPEPNTGGIVDDTSDSSSSNWPEMDLEKVPFGDSSTSQGDGDTADSSDTGDQTSNSADDSDGADDANADTDADTDSDQDGTTGSTTPITADREVGAVPQPRHENNTAFTISSQEFLTNPAGQQGFAFHMHLDQPQDTYRMTITIRSSGGRGYIIANSDSDPTQGEQVADFTFAEGGTTEVRFTKVVNTQDLLLWVPMDSLPDNQLYIERVEVF</sequence>